<dbReference type="EMBL" id="CABHNM010000072">
    <property type="protein sequence ID" value="VUX22461.1"/>
    <property type="molecule type" value="Genomic_DNA"/>
</dbReference>
<dbReference type="Proteomes" id="UP000398619">
    <property type="component" value="Unassembled WGS sequence"/>
</dbReference>
<accession>A0A564UT81</accession>
<proteinExistence type="predicted"/>
<gene>
    <name evidence="1" type="ORF">DLSSTS7063_02999</name>
</gene>
<name>A0A564UT81_9FIRM</name>
<evidence type="ECO:0000313" key="1">
    <source>
        <dbReference type="EMBL" id="VUX22461.1"/>
    </source>
</evidence>
<dbReference type="AlphaFoldDB" id="A0A564UT81"/>
<evidence type="ECO:0000313" key="2">
    <source>
        <dbReference type="Proteomes" id="UP000398619"/>
    </source>
</evidence>
<sequence length="301" mass="35776">MEIENKFCAFIDILGFKNKTKNFENAVKYYKDYIRCYDLFTSIDKKIFEDINGENKKQEEIEEIIFSDSIILYSTDWLRLIQRVANVMAALLELGFWFRGGIGYGKYYGDISNSRISMVSEGLVEAVELEEKKAIYPRIILSSKVLTKMYDEARDLYQLAQLLIQCEDDFWCINPFFLIPDFTVTINNINKEITRYSENQRICDKYIWLGELMNYFCIWSSMENQKEYYQKVEISKTEAKNLPCKILDNKKIAHKFIYIKHVYFRYPMDLSILKRSFNENVEICFNENGHSDSENIIENNK</sequence>
<dbReference type="RefSeq" id="WP_144101534.1">
    <property type="nucleotide sequence ID" value="NZ_CABHNM010000072.1"/>
</dbReference>
<organism evidence="1 2">
    <name type="scientific">Dorea longicatena</name>
    <dbReference type="NCBI Taxonomy" id="88431"/>
    <lineage>
        <taxon>Bacteria</taxon>
        <taxon>Bacillati</taxon>
        <taxon>Bacillota</taxon>
        <taxon>Clostridia</taxon>
        <taxon>Lachnospirales</taxon>
        <taxon>Lachnospiraceae</taxon>
        <taxon>Dorea</taxon>
    </lineage>
</organism>
<protein>
    <submittedName>
        <fullName evidence="1">Uncharacterized protein</fullName>
    </submittedName>
</protein>
<reference evidence="1 2" key="1">
    <citation type="submission" date="2019-07" db="EMBL/GenBank/DDBJ databases">
        <authorList>
            <person name="Hibberd C M."/>
            <person name="Gehrig L. J."/>
            <person name="Chang H.-W."/>
            <person name="Venkatesh S."/>
        </authorList>
    </citation>
    <scope>NUCLEOTIDE SEQUENCE [LARGE SCALE GENOMIC DNA]</scope>
    <source>
        <strain evidence="1">Dorea_longicatena_SSTS_Bg7063</strain>
    </source>
</reference>